<sequence>MISIQVPLNHDDEVDIEFEKDLPIEETSLPQVQNWKSVSNPYGVIITFQALLDKIVDIQFSGNFFTVPEMVEVAKNLLVDRIEQKLQEVLAAYDSGVEYTGEASGIVPLAAPKPYDPDKIKVRQDKFSVEYIVNKFIGRGILDLNPDFQRKFVWDKKRQSNLIESLMLGIPIPTFYLAEGNDGTFHVIDGLQRLSTLRDFLNNEFSLRNLEHLSDYDNCYFSKDNRSVKKVLDMKMATRIETAQLHFNIIEAASPSEVKYDIFTRLNTGGQPLNNQEVRNCLARQNVREFLTRCGQSKHFKEATGGSIKDKRMEDQEMVLRFAGFYLQKQGEVEYSGDMNPFLNEVLDLLNEKAETYLTQIESRFVQAMQNAFHLFGEACFRKCIPSDLVSSGRKPYINKSMFVVWSVALSEIPTSHLISSVEFGSFTKIVANKMVNFGKSDTGQEIQRFSDYYWLFTSGTSDRKSLVAASNITNTIISDNLVAFL</sequence>
<reference evidence="2 3" key="1">
    <citation type="submission" date="2019-05" db="EMBL/GenBank/DDBJ databases">
        <authorList>
            <person name="Qu J.-H."/>
        </authorList>
    </citation>
    <scope>NUCLEOTIDE SEQUENCE [LARGE SCALE GENOMIC DNA]</scope>
    <source>
        <strain evidence="2 3">NS28</strain>
    </source>
</reference>
<proteinExistence type="predicted"/>
<name>A0A5M8Q6T0_9BACT</name>
<protein>
    <submittedName>
        <fullName evidence="2">DUF262 domain-containing protein</fullName>
    </submittedName>
</protein>
<dbReference type="RefSeq" id="WP_139014735.1">
    <property type="nucleotide sequence ID" value="NZ_VBSN01000073.1"/>
</dbReference>
<dbReference type="AlphaFoldDB" id="A0A5M8Q6T0"/>
<evidence type="ECO:0000313" key="2">
    <source>
        <dbReference type="EMBL" id="KAA6431607.1"/>
    </source>
</evidence>
<accession>A0A5M8Q6T0</accession>
<evidence type="ECO:0000313" key="3">
    <source>
        <dbReference type="Proteomes" id="UP000323994"/>
    </source>
</evidence>
<dbReference type="Pfam" id="PF03235">
    <property type="entry name" value="GmrSD_N"/>
    <property type="match status" value="1"/>
</dbReference>
<comment type="caution">
    <text evidence="2">The sequence shown here is derived from an EMBL/GenBank/DDBJ whole genome shotgun (WGS) entry which is preliminary data.</text>
</comment>
<evidence type="ECO:0000259" key="1">
    <source>
        <dbReference type="Pfam" id="PF03235"/>
    </source>
</evidence>
<feature type="domain" description="GmrSD restriction endonucleases N-terminal" evidence="1">
    <location>
        <begin position="143"/>
        <end position="281"/>
    </location>
</feature>
<dbReference type="PANTHER" id="PTHR39639:SF1">
    <property type="entry name" value="DUF262 DOMAIN-CONTAINING PROTEIN"/>
    <property type="match status" value="1"/>
</dbReference>
<dbReference type="EMBL" id="VBSN01000073">
    <property type="protein sequence ID" value="KAA6431607.1"/>
    <property type="molecule type" value="Genomic_DNA"/>
</dbReference>
<dbReference type="InterPro" id="IPR004919">
    <property type="entry name" value="GmrSD_N"/>
</dbReference>
<dbReference type="OrthoDB" id="9764212at2"/>
<dbReference type="Proteomes" id="UP000323994">
    <property type="component" value="Unassembled WGS sequence"/>
</dbReference>
<keyword evidence="3" id="KW-1185">Reference proteome</keyword>
<organism evidence="2 3">
    <name type="scientific">Dyadobacter flavalbus</name>
    <dbReference type="NCBI Taxonomy" id="2579942"/>
    <lineage>
        <taxon>Bacteria</taxon>
        <taxon>Pseudomonadati</taxon>
        <taxon>Bacteroidota</taxon>
        <taxon>Cytophagia</taxon>
        <taxon>Cytophagales</taxon>
        <taxon>Spirosomataceae</taxon>
        <taxon>Dyadobacter</taxon>
    </lineage>
</organism>
<dbReference type="PANTHER" id="PTHR39639">
    <property type="entry name" value="CHROMOSOME 16, WHOLE GENOME SHOTGUN SEQUENCE"/>
    <property type="match status" value="1"/>
</dbReference>
<gene>
    <name evidence="2" type="ORF">FEM33_25220</name>
</gene>